<keyword evidence="1" id="KW-0812">Transmembrane</keyword>
<keyword evidence="1" id="KW-1133">Transmembrane helix</keyword>
<gene>
    <name evidence="2" type="ORF">GSOID_T00015198001</name>
</gene>
<dbReference type="AlphaFoldDB" id="E4X0G4"/>
<feature type="transmembrane region" description="Helical" evidence="1">
    <location>
        <begin position="100"/>
        <end position="119"/>
    </location>
</feature>
<proteinExistence type="predicted"/>
<name>E4X0G4_OIKDI</name>
<evidence type="ECO:0000313" key="3">
    <source>
        <dbReference type="Proteomes" id="UP000001307"/>
    </source>
</evidence>
<protein>
    <submittedName>
        <fullName evidence="2">Uncharacterized protein</fullName>
    </submittedName>
</protein>
<evidence type="ECO:0000256" key="1">
    <source>
        <dbReference type="SAM" id="Phobius"/>
    </source>
</evidence>
<dbReference type="EMBL" id="FN653020">
    <property type="protein sequence ID" value="CBY23263.1"/>
    <property type="molecule type" value="Genomic_DNA"/>
</dbReference>
<sequence>MEETVVDTSASSLPAVVQKYRWSSDFCCPCRGQHDQISCLLGCCCPFYYHGKHNNKYEGRTRGLASACCWLLSADILECAGFAGTFFLGHGCCGCCGNPLFYIGFPITMLFTSIYKACLTKKTYSKMIEDRNIGEKSATTWIKLFLCSRAAVVQAQLDIKEKDTKGFGAGEVVTEQPQDFSKAATDAVAKSVIEQLNPFSSDK</sequence>
<keyword evidence="3" id="KW-1185">Reference proteome</keyword>
<keyword evidence="1" id="KW-0472">Membrane</keyword>
<accession>E4X0G4</accession>
<dbReference type="Proteomes" id="UP000001307">
    <property type="component" value="Unassembled WGS sequence"/>
</dbReference>
<dbReference type="InParanoid" id="E4X0G4"/>
<organism evidence="2">
    <name type="scientific">Oikopleura dioica</name>
    <name type="common">Tunicate</name>
    <dbReference type="NCBI Taxonomy" id="34765"/>
    <lineage>
        <taxon>Eukaryota</taxon>
        <taxon>Metazoa</taxon>
        <taxon>Chordata</taxon>
        <taxon>Tunicata</taxon>
        <taxon>Appendicularia</taxon>
        <taxon>Copelata</taxon>
        <taxon>Oikopleuridae</taxon>
        <taxon>Oikopleura</taxon>
    </lineage>
</organism>
<reference evidence="2" key="1">
    <citation type="journal article" date="2010" name="Science">
        <title>Plasticity of animal genome architecture unmasked by rapid evolution of a pelagic tunicate.</title>
        <authorList>
            <person name="Denoeud F."/>
            <person name="Henriet S."/>
            <person name="Mungpakdee S."/>
            <person name="Aury J.M."/>
            <person name="Da Silva C."/>
            <person name="Brinkmann H."/>
            <person name="Mikhaleva J."/>
            <person name="Olsen L.C."/>
            <person name="Jubin C."/>
            <person name="Canestro C."/>
            <person name="Bouquet J.M."/>
            <person name="Danks G."/>
            <person name="Poulain J."/>
            <person name="Campsteijn C."/>
            <person name="Adamski M."/>
            <person name="Cross I."/>
            <person name="Yadetie F."/>
            <person name="Muffato M."/>
            <person name="Louis A."/>
            <person name="Butcher S."/>
            <person name="Tsagkogeorga G."/>
            <person name="Konrad A."/>
            <person name="Singh S."/>
            <person name="Jensen M.F."/>
            <person name="Cong E.H."/>
            <person name="Eikeseth-Otteraa H."/>
            <person name="Noel B."/>
            <person name="Anthouard V."/>
            <person name="Porcel B.M."/>
            <person name="Kachouri-Lafond R."/>
            <person name="Nishino A."/>
            <person name="Ugolini M."/>
            <person name="Chourrout P."/>
            <person name="Nishida H."/>
            <person name="Aasland R."/>
            <person name="Huzurbazar S."/>
            <person name="Westhof E."/>
            <person name="Delsuc F."/>
            <person name="Lehrach H."/>
            <person name="Reinhardt R."/>
            <person name="Weissenbach J."/>
            <person name="Roy S.W."/>
            <person name="Artiguenave F."/>
            <person name="Postlethwait J.H."/>
            <person name="Manak J.R."/>
            <person name="Thompson E.M."/>
            <person name="Jaillon O."/>
            <person name="Du Pasquier L."/>
            <person name="Boudinot P."/>
            <person name="Liberles D.A."/>
            <person name="Volff J.N."/>
            <person name="Philippe H."/>
            <person name="Lenhard B."/>
            <person name="Roest Crollius H."/>
            <person name="Wincker P."/>
            <person name="Chourrout D."/>
        </authorList>
    </citation>
    <scope>NUCLEOTIDE SEQUENCE [LARGE SCALE GENOMIC DNA]</scope>
</reference>
<evidence type="ECO:0000313" key="2">
    <source>
        <dbReference type="EMBL" id="CBY23263.1"/>
    </source>
</evidence>